<sequence>IEKRNKRKRVVEDTNSIEILNLQQEFLLTDKSKASSKKRIC</sequence>
<name>A0A9N9N8B7_9GLOM</name>
<evidence type="ECO:0000313" key="1">
    <source>
        <dbReference type="EMBL" id="CAG8710172.1"/>
    </source>
</evidence>
<dbReference type="AlphaFoldDB" id="A0A9N9N8B7"/>
<protein>
    <submittedName>
        <fullName evidence="1">486_t:CDS:1</fullName>
    </submittedName>
</protein>
<dbReference type="Proteomes" id="UP000789570">
    <property type="component" value="Unassembled WGS sequence"/>
</dbReference>
<proteinExistence type="predicted"/>
<dbReference type="EMBL" id="CAJVPQ010008812">
    <property type="protein sequence ID" value="CAG8710172.1"/>
    <property type="molecule type" value="Genomic_DNA"/>
</dbReference>
<organism evidence="1 2">
    <name type="scientific">Funneliformis caledonium</name>
    <dbReference type="NCBI Taxonomy" id="1117310"/>
    <lineage>
        <taxon>Eukaryota</taxon>
        <taxon>Fungi</taxon>
        <taxon>Fungi incertae sedis</taxon>
        <taxon>Mucoromycota</taxon>
        <taxon>Glomeromycotina</taxon>
        <taxon>Glomeromycetes</taxon>
        <taxon>Glomerales</taxon>
        <taxon>Glomeraceae</taxon>
        <taxon>Funneliformis</taxon>
    </lineage>
</organism>
<gene>
    <name evidence="1" type="ORF">FCALED_LOCUS13874</name>
</gene>
<keyword evidence="2" id="KW-1185">Reference proteome</keyword>
<evidence type="ECO:0000313" key="2">
    <source>
        <dbReference type="Proteomes" id="UP000789570"/>
    </source>
</evidence>
<feature type="non-terminal residue" evidence="1">
    <location>
        <position position="1"/>
    </location>
</feature>
<comment type="caution">
    <text evidence="1">The sequence shown here is derived from an EMBL/GenBank/DDBJ whole genome shotgun (WGS) entry which is preliminary data.</text>
</comment>
<accession>A0A9N9N8B7</accession>
<reference evidence="1" key="1">
    <citation type="submission" date="2021-06" db="EMBL/GenBank/DDBJ databases">
        <authorList>
            <person name="Kallberg Y."/>
            <person name="Tangrot J."/>
            <person name="Rosling A."/>
        </authorList>
    </citation>
    <scope>NUCLEOTIDE SEQUENCE</scope>
    <source>
        <strain evidence="1">UK204</strain>
    </source>
</reference>